<protein>
    <submittedName>
        <fullName evidence="2">Uncharacterized protein</fullName>
    </submittedName>
</protein>
<dbReference type="EMBL" id="KZ994103">
    <property type="protein sequence ID" value="RKO93832.1"/>
    <property type="molecule type" value="Genomic_DNA"/>
</dbReference>
<feature type="compositionally biased region" description="Polar residues" evidence="1">
    <location>
        <begin position="113"/>
        <end position="124"/>
    </location>
</feature>
<accession>A0A4P9WMV9</accession>
<evidence type="ECO:0000313" key="3">
    <source>
        <dbReference type="Proteomes" id="UP000269721"/>
    </source>
</evidence>
<dbReference type="AlphaFoldDB" id="A0A4P9WMV9"/>
<proteinExistence type="predicted"/>
<reference evidence="3" key="1">
    <citation type="journal article" date="2018" name="Nat. Microbiol.">
        <title>Leveraging single-cell genomics to expand the fungal tree of life.</title>
        <authorList>
            <person name="Ahrendt S.R."/>
            <person name="Quandt C.A."/>
            <person name="Ciobanu D."/>
            <person name="Clum A."/>
            <person name="Salamov A."/>
            <person name="Andreopoulos B."/>
            <person name="Cheng J.F."/>
            <person name="Woyke T."/>
            <person name="Pelin A."/>
            <person name="Henrissat B."/>
            <person name="Reynolds N.K."/>
            <person name="Benny G.L."/>
            <person name="Smith M.E."/>
            <person name="James T.Y."/>
            <person name="Grigoriev I.V."/>
        </authorList>
    </citation>
    <scope>NUCLEOTIDE SEQUENCE [LARGE SCALE GENOMIC DNA]</scope>
</reference>
<feature type="compositionally biased region" description="Pro residues" evidence="1">
    <location>
        <begin position="131"/>
        <end position="141"/>
    </location>
</feature>
<dbReference type="OrthoDB" id="2112097at2759"/>
<evidence type="ECO:0000313" key="2">
    <source>
        <dbReference type="EMBL" id="RKO93832.1"/>
    </source>
</evidence>
<dbReference type="Proteomes" id="UP000269721">
    <property type="component" value="Unassembled WGS sequence"/>
</dbReference>
<evidence type="ECO:0000256" key="1">
    <source>
        <dbReference type="SAM" id="MobiDB-lite"/>
    </source>
</evidence>
<keyword evidence="3" id="KW-1185">Reference proteome</keyword>
<organism evidence="2 3">
    <name type="scientific">Blyttiomyces helicus</name>
    <dbReference type="NCBI Taxonomy" id="388810"/>
    <lineage>
        <taxon>Eukaryota</taxon>
        <taxon>Fungi</taxon>
        <taxon>Fungi incertae sedis</taxon>
        <taxon>Chytridiomycota</taxon>
        <taxon>Chytridiomycota incertae sedis</taxon>
        <taxon>Chytridiomycetes</taxon>
        <taxon>Chytridiomycetes incertae sedis</taxon>
        <taxon>Blyttiomyces</taxon>
    </lineage>
</organism>
<name>A0A4P9WMV9_9FUNG</name>
<gene>
    <name evidence="2" type="ORF">BDK51DRAFT_49204</name>
</gene>
<feature type="region of interest" description="Disordered" evidence="1">
    <location>
        <begin position="110"/>
        <end position="150"/>
    </location>
</feature>
<sequence>MSDDRSSVNYLCSLIGTPIIRRDWNNSETANERGHPHICYLEAYDATFLSLFHFGVTPRSPSSIFPGHVAPGEAWEAVERIALVKQMMDLRGLTPDLIMAHSNYWIPKEKKNSASPAQTSANGCSASAHPSSPPCATPGPEPISSGAFAAPENDGVPNFATRMLDQAAFVAMRAEHIEVLNWAETVVGRWDLRSTKDDTHQNERSLTVYLRMILEKMERDFGIRR</sequence>